<sequence>MMLIGKLNIYEPLLEKSKSSTAMVKFIDYSTSFVPNCERDESITKKSLRLGSVSAIKFREIDFKVITRSLINTIIRIDKIEIKKKIMAIKRKYPRKKNLVPSRSSRFSKIPDKFQDNDDQTTKAQDKRSDTRIFLSSEKLRQQWMLYSQPDCTLVPQKYWSEEARLEYKGWHGIIELSQGSWNGGSRHCFPSAEQKYWSEEAKAGIVLSNFHKEAGMHRAIGMVDQEITSMERANSDSGGTKDDIVHRRFVLRLGRVPPVPGRLRNTWKIVIFISTKNQTYQQGRMQKW</sequence>
<dbReference type="AlphaFoldDB" id="U9T839"/>
<evidence type="ECO:0000256" key="1">
    <source>
        <dbReference type="SAM" id="MobiDB-lite"/>
    </source>
</evidence>
<reference evidence="2" key="1">
    <citation type="submission" date="2013-07" db="EMBL/GenBank/DDBJ databases">
        <title>The genome of an arbuscular mycorrhizal fungus provides insights into the evolution of the oldest plant symbiosis.</title>
        <authorList>
            <consortium name="DOE Joint Genome Institute"/>
            <person name="Tisserant E."/>
            <person name="Malbreil M."/>
            <person name="Kuo A."/>
            <person name="Kohler A."/>
            <person name="Symeonidi A."/>
            <person name="Balestrini R."/>
            <person name="Charron P."/>
            <person name="Duensing N."/>
            <person name="Frei-dit-Frey N."/>
            <person name="Gianinazzi-Pearson V."/>
            <person name="Gilbert B."/>
            <person name="Handa Y."/>
            <person name="Hijri M."/>
            <person name="Kaul R."/>
            <person name="Kawaguchi M."/>
            <person name="Krajinski F."/>
            <person name="Lammers P."/>
            <person name="Lapierre D."/>
            <person name="Masclaux F.G."/>
            <person name="Murat C."/>
            <person name="Morin E."/>
            <person name="Ndikumana S."/>
            <person name="Pagni M."/>
            <person name="Petitpierre D."/>
            <person name="Requena N."/>
            <person name="Rosikiewicz P."/>
            <person name="Riley R."/>
            <person name="Saito K."/>
            <person name="San Clemente H."/>
            <person name="Shapiro H."/>
            <person name="van Tuinen D."/>
            <person name="Becard G."/>
            <person name="Bonfante P."/>
            <person name="Paszkowski U."/>
            <person name="Shachar-Hill Y."/>
            <person name="Young J.P."/>
            <person name="Sanders I.R."/>
            <person name="Henrissat B."/>
            <person name="Rensing S.A."/>
            <person name="Grigoriev I.V."/>
            <person name="Corradi N."/>
            <person name="Roux C."/>
            <person name="Martin F."/>
        </authorList>
    </citation>
    <scope>NUCLEOTIDE SEQUENCE</scope>
    <source>
        <strain evidence="2">DAOM 197198</strain>
    </source>
</reference>
<evidence type="ECO:0000313" key="2">
    <source>
        <dbReference type="EMBL" id="ERZ99505.1"/>
    </source>
</evidence>
<dbReference type="VEuPathDB" id="FungiDB:RhiirFUN_016957"/>
<feature type="compositionally biased region" description="Basic and acidic residues" evidence="1">
    <location>
        <begin position="109"/>
        <end position="129"/>
    </location>
</feature>
<dbReference type="EMBL" id="KI297917">
    <property type="protein sequence ID" value="ERZ99505.1"/>
    <property type="molecule type" value="Genomic_DNA"/>
</dbReference>
<dbReference type="HOGENOM" id="CLU_963609_0_0_1"/>
<protein>
    <submittedName>
        <fullName evidence="2">Uncharacterized protein</fullName>
    </submittedName>
</protein>
<gene>
    <name evidence="2" type="ORF">GLOINDRAFT_1021</name>
</gene>
<name>U9T839_RHIID</name>
<feature type="region of interest" description="Disordered" evidence="1">
    <location>
        <begin position="97"/>
        <end position="129"/>
    </location>
</feature>
<organism evidence="2">
    <name type="scientific">Rhizophagus irregularis (strain DAOM 181602 / DAOM 197198 / MUCL 43194)</name>
    <name type="common">Arbuscular mycorrhizal fungus</name>
    <name type="synonym">Glomus intraradices</name>
    <dbReference type="NCBI Taxonomy" id="747089"/>
    <lineage>
        <taxon>Eukaryota</taxon>
        <taxon>Fungi</taxon>
        <taxon>Fungi incertae sedis</taxon>
        <taxon>Mucoromycota</taxon>
        <taxon>Glomeromycotina</taxon>
        <taxon>Glomeromycetes</taxon>
        <taxon>Glomerales</taxon>
        <taxon>Glomeraceae</taxon>
        <taxon>Rhizophagus</taxon>
    </lineage>
</organism>
<accession>U9T839</accession>
<proteinExistence type="predicted"/>